<name>A0A815LKX3_9BILA</name>
<accession>A0A815LKX3</accession>
<evidence type="ECO:0000313" key="1">
    <source>
        <dbReference type="EMBL" id="CAF1411329.1"/>
    </source>
</evidence>
<organism evidence="1 3">
    <name type="scientific">Rotaria sordida</name>
    <dbReference type="NCBI Taxonomy" id="392033"/>
    <lineage>
        <taxon>Eukaryota</taxon>
        <taxon>Metazoa</taxon>
        <taxon>Spiralia</taxon>
        <taxon>Gnathifera</taxon>
        <taxon>Rotifera</taxon>
        <taxon>Eurotatoria</taxon>
        <taxon>Bdelloidea</taxon>
        <taxon>Philodinida</taxon>
        <taxon>Philodinidae</taxon>
        <taxon>Rotaria</taxon>
    </lineage>
</organism>
<evidence type="ECO:0000313" key="3">
    <source>
        <dbReference type="Proteomes" id="UP000663889"/>
    </source>
</evidence>
<reference evidence="1" key="1">
    <citation type="submission" date="2021-02" db="EMBL/GenBank/DDBJ databases">
        <authorList>
            <person name="Nowell W R."/>
        </authorList>
    </citation>
    <scope>NUCLEOTIDE SEQUENCE</scope>
</reference>
<dbReference type="AlphaFoldDB" id="A0A815LKX3"/>
<sequence length="197" mass="22669">MDGNECMNTMDIDNITTIKKEDEKDQIVIISNTDKNTTRRPTSLKKSEEQVLSQKLTQLSITTNNQQSTAMEDIADEIKQIPDYLSKRNESFIQMINQVISITANLATTNKTKKELRQIAILIYKIMVIQISNSLWTTYLKSGMGQLIIQSKEQVNCLTNLHIWPKEIKSIIIQKSIKMNTTNENEIYMNFIGNKLH</sequence>
<protein>
    <submittedName>
        <fullName evidence="1">Uncharacterized protein</fullName>
    </submittedName>
</protein>
<gene>
    <name evidence="2" type="ORF">FNK824_LOCUS32775</name>
    <name evidence="1" type="ORF">SEV965_LOCUS31875</name>
</gene>
<dbReference type="EMBL" id="CAJOBE010011473">
    <property type="protein sequence ID" value="CAF4131636.1"/>
    <property type="molecule type" value="Genomic_DNA"/>
</dbReference>
<proteinExistence type="predicted"/>
<dbReference type="Proteomes" id="UP000663889">
    <property type="component" value="Unassembled WGS sequence"/>
</dbReference>
<evidence type="ECO:0000313" key="2">
    <source>
        <dbReference type="EMBL" id="CAF4131636.1"/>
    </source>
</evidence>
<dbReference type="EMBL" id="CAJNOU010003814">
    <property type="protein sequence ID" value="CAF1411329.1"/>
    <property type="molecule type" value="Genomic_DNA"/>
</dbReference>
<dbReference type="Proteomes" id="UP000663874">
    <property type="component" value="Unassembled WGS sequence"/>
</dbReference>
<comment type="caution">
    <text evidence="1">The sequence shown here is derived from an EMBL/GenBank/DDBJ whole genome shotgun (WGS) entry which is preliminary data.</text>
</comment>